<evidence type="ECO:0000256" key="7">
    <source>
        <dbReference type="RuleBase" id="RU003792"/>
    </source>
</evidence>
<organism evidence="9 10">
    <name type="scientific">Alkalibacterium gilvum</name>
    <dbReference type="NCBI Taxonomy" id="1130080"/>
    <lineage>
        <taxon>Bacteria</taxon>
        <taxon>Bacillati</taxon>
        <taxon>Bacillota</taxon>
        <taxon>Bacilli</taxon>
        <taxon>Lactobacillales</taxon>
        <taxon>Carnobacteriaceae</taxon>
        <taxon>Alkalibacterium</taxon>
    </lineage>
</organism>
<evidence type="ECO:0000313" key="10">
    <source>
        <dbReference type="Proteomes" id="UP000198564"/>
    </source>
</evidence>
<dbReference type="InterPro" id="IPR020094">
    <property type="entry name" value="TruA/RsuA/RluB/E/F_N"/>
</dbReference>
<evidence type="ECO:0000256" key="5">
    <source>
        <dbReference type="PIRSR" id="PIRSR001430-1"/>
    </source>
</evidence>
<accession>A0A1H6V0J5</accession>
<dbReference type="CDD" id="cd02570">
    <property type="entry name" value="PseudoU_synth_EcTruA"/>
    <property type="match status" value="1"/>
</dbReference>
<comment type="similarity">
    <text evidence="1 4 7">Belongs to the tRNA pseudouridine synthase TruA family.</text>
</comment>
<dbReference type="GO" id="GO:0160147">
    <property type="term" value="F:tRNA pseudouridine(38-40) synthase activity"/>
    <property type="evidence" value="ECO:0007669"/>
    <property type="project" value="UniProtKB-EC"/>
</dbReference>
<name>A0A1H6V0J5_9LACT</name>
<dbReference type="Gene3D" id="3.30.70.660">
    <property type="entry name" value="Pseudouridine synthase I, catalytic domain, C-terminal subdomain"/>
    <property type="match status" value="1"/>
</dbReference>
<dbReference type="EMBL" id="FNYW01000035">
    <property type="protein sequence ID" value="SEI93795.1"/>
    <property type="molecule type" value="Genomic_DNA"/>
</dbReference>
<dbReference type="EC" id="5.4.99.12" evidence="4"/>
<gene>
    <name evidence="4" type="primary">truA</name>
    <name evidence="9" type="ORF">SAMN04488113_1354</name>
</gene>
<comment type="caution">
    <text evidence="4">Lacks conserved residue(s) required for the propagation of feature annotation.</text>
</comment>
<comment type="catalytic activity">
    <reaction evidence="4 7">
        <text>uridine(38/39/40) in tRNA = pseudouridine(38/39/40) in tRNA</text>
        <dbReference type="Rhea" id="RHEA:22376"/>
        <dbReference type="Rhea" id="RHEA-COMP:10085"/>
        <dbReference type="Rhea" id="RHEA-COMP:10087"/>
        <dbReference type="ChEBI" id="CHEBI:65314"/>
        <dbReference type="ChEBI" id="CHEBI:65315"/>
        <dbReference type="EC" id="5.4.99.12"/>
    </reaction>
</comment>
<dbReference type="FunFam" id="3.30.70.580:FF:000001">
    <property type="entry name" value="tRNA pseudouridine synthase A"/>
    <property type="match status" value="1"/>
</dbReference>
<dbReference type="AlphaFoldDB" id="A0A1H6V0J5"/>
<dbReference type="Pfam" id="PF01416">
    <property type="entry name" value="PseudoU_synth_1"/>
    <property type="match status" value="2"/>
</dbReference>
<dbReference type="InterPro" id="IPR020095">
    <property type="entry name" value="PsdUridine_synth_TruA_C"/>
</dbReference>
<evidence type="ECO:0000259" key="8">
    <source>
        <dbReference type="Pfam" id="PF01416"/>
    </source>
</evidence>
<proteinExistence type="inferred from homology"/>
<comment type="subunit">
    <text evidence="4">Homodimer.</text>
</comment>
<feature type="active site" description="Nucleophile" evidence="4 5">
    <location>
        <position position="56"/>
    </location>
</feature>
<dbReference type="PIRSF" id="PIRSF001430">
    <property type="entry name" value="tRNA_psdUrid_synth"/>
    <property type="match status" value="1"/>
</dbReference>
<dbReference type="SUPFAM" id="SSF55120">
    <property type="entry name" value="Pseudouridine synthase"/>
    <property type="match status" value="1"/>
</dbReference>
<dbReference type="InterPro" id="IPR001406">
    <property type="entry name" value="PsdUridine_synth_TruA"/>
</dbReference>
<keyword evidence="10" id="KW-1185">Reference proteome</keyword>
<dbReference type="RefSeq" id="WP_091635903.1">
    <property type="nucleotide sequence ID" value="NZ_FNYW01000035.1"/>
</dbReference>
<evidence type="ECO:0000256" key="2">
    <source>
        <dbReference type="ARBA" id="ARBA00022694"/>
    </source>
</evidence>
<sequence length="259" mass="29502">MAKGLRYKAVIMYDGTQFSGFQVQPDQRTVQGELERALAELAKGVKVRVHGAGRTDAGVHSRGQIIHFDFPFEIDPEGLMIGMNAKTTAEITISNLIRVDDSFHARYMAKGKKYSYRVHNNRFKDPFLRHYSYHHRYPMNKAKVEHALERLTGTHDFTSFASTHSDKEDKIRTIYKASVEVNEETGEWIFTFTGNGFLYNMIRIIIGTLLQVADGRREPEEITTIIAKKERESAGPTASPVGLCMEEVYYTLKDIPGFE</sequence>
<dbReference type="InterPro" id="IPR020103">
    <property type="entry name" value="PsdUridine_synth_cat_dom_sf"/>
</dbReference>
<reference evidence="10" key="1">
    <citation type="submission" date="2016-10" db="EMBL/GenBank/DDBJ databases">
        <authorList>
            <person name="Varghese N."/>
            <person name="Submissions S."/>
        </authorList>
    </citation>
    <scope>NUCLEOTIDE SEQUENCE [LARGE SCALE GENOMIC DNA]</scope>
    <source>
        <strain evidence="10">DSM 25751</strain>
    </source>
</reference>
<dbReference type="GO" id="GO:0003723">
    <property type="term" value="F:RNA binding"/>
    <property type="evidence" value="ECO:0007669"/>
    <property type="project" value="InterPro"/>
</dbReference>
<evidence type="ECO:0000256" key="4">
    <source>
        <dbReference type="HAMAP-Rule" id="MF_00171"/>
    </source>
</evidence>
<dbReference type="HAMAP" id="MF_00171">
    <property type="entry name" value="TruA"/>
    <property type="match status" value="1"/>
</dbReference>
<dbReference type="OrthoDB" id="9811823at2"/>
<keyword evidence="2 4" id="KW-0819">tRNA processing</keyword>
<dbReference type="Gene3D" id="3.30.70.580">
    <property type="entry name" value="Pseudouridine synthase I, catalytic domain, N-terminal subdomain"/>
    <property type="match status" value="1"/>
</dbReference>
<protein>
    <recommendedName>
        <fullName evidence="4">tRNA pseudouridine synthase A</fullName>
        <ecNumber evidence="4">5.4.99.12</ecNumber>
    </recommendedName>
    <alternativeName>
        <fullName evidence="4">tRNA pseudouridine(38-40) synthase</fullName>
    </alternativeName>
    <alternativeName>
        <fullName evidence="4">tRNA pseudouridylate synthase I</fullName>
    </alternativeName>
    <alternativeName>
        <fullName evidence="4">tRNA-uridine isomerase I</fullName>
    </alternativeName>
</protein>
<feature type="domain" description="Pseudouridine synthase I TruA alpha/beta" evidence="8">
    <location>
        <begin position="9"/>
        <end position="107"/>
    </location>
</feature>
<dbReference type="PANTHER" id="PTHR11142">
    <property type="entry name" value="PSEUDOURIDYLATE SYNTHASE"/>
    <property type="match status" value="1"/>
</dbReference>
<dbReference type="STRING" id="1130080.SAMN04488113_1354"/>
<dbReference type="GO" id="GO:0031119">
    <property type="term" value="P:tRNA pseudouridine synthesis"/>
    <property type="evidence" value="ECO:0007669"/>
    <property type="project" value="UniProtKB-UniRule"/>
</dbReference>
<evidence type="ECO:0000256" key="3">
    <source>
        <dbReference type="ARBA" id="ARBA00023235"/>
    </source>
</evidence>
<dbReference type="NCBIfam" id="TIGR00071">
    <property type="entry name" value="hisT_truA"/>
    <property type="match status" value="1"/>
</dbReference>
<evidence type="ECO:0000256" key="6">
    <source>
        <dbReference type="PIRSR" id="PIRSR001430-2"/>
    </source>
</evidence>
<dbReference type="PANTHER" id="PTHR11142:SF0">
    <property type="entry name" value="TRNA PSEUDOURIDINE SYNTHASE-LIKE 1"/>
    <property type="match status" value="1"/>
</dbReference>
<evidence type="ECO:0000256" key="1">
    <source>
        <dbReference type="ARBA" id="ARBA00009375"/>
    </source>
</evidence>
<dbReference type="InterPro" id="IPR020097">
    <property type="entry name" value="PsdUridine_synth_TruA_a/b_dom"/>
</dbReference>
<comment type="function">
    <text evidence="4">Formation of pseudouridine at positions 38, 39 and 40 in the anticodon stem and loop of transfer RNAs.</text>
</comment>
<evidence type="ECO:0000313" key="9">
    <source>
        <dbReference type="EMBL" id="SEI93795.1"/>
    </source>
</evidence>
<feature type="binding site" evidence="4 6">
    <location>
        <position position="114"/>
    </location>
    <ligand>
        <name>substrate</name>
    </ligand>
</feature>
<dbReference type="Proteomes" id="UP000198564">
    <property type="component" value="Unassembled WGS sequence"/>
</dbReference>
<feature type="domain" description="Pseudouridine synthase I TruA alpha/beta" evidence="8">
    <location>
        <begin position="147"/>
        <end position="250"/>
    </location>
</feature>
<keyword evidence="3 4" id="KW-0413">Isomerase</keyword>